<dbReference type="CTD" id="36335"/>
<dbReference type="GO" id="GO:0005739">
    <property type="term" value="C:mitochondrion"/>
    <property type="evidence" value="ECO:0007669"/>
    <property type="project" value="TreeGrafter"/>
</dbReference>
<organism evidence="6">
    <name type="scientific">Fopius arisanus</name>
    <dbReference type="NCBI Taxonomy" id="64838"/>
    <lineage>
        <taxon>Eukaryota</taxon>
        <taxon>Metazoa</taxon>
        <taxon>Ecdysozoa</taxon>
        <taxon>Arthropoda</taxon>
        <taxon>Hexapoda</taxon>
        <taxon>Insecta</taxon>
        <taxon>Pterygota</taxon>
        <taxon>Neoptera</taxon>
        <taxon>Endopterygota</taxon>
        <taxon>Hymenoptera</taxon>
        <taxon>Apocrita</taxon>
        <taxon>Ichneumonoidea</taxon>
        <taxon>Braconidae</taxon>
        <taxon>Opiinae</taxon>
        <taxon>Fopius</taxon>
    </lineage>
</organism>
<dbReference type="PANTHER" id="PTHR10938">
    <property type="entry name" value="TRANSLATION INITIATION FACTOR IF-3"/>
    <property type="match status" value="1"/>
</dbReference>
<dbReference type="SUPFAM" id="SSF54364">
    <property type="entry name" value="Translation initiation factor IF3, N-terminal domain"/>
    <property type="match status" value="1"/>
</dbReference>
<dbReference type="GeneID" id="105264911"/>
<dbReference type="OrthoDB" id="21573at2759"/>
<sequence>MASNTLWKTLRIFNYNRCIPCTISLPLVNKQTVTVTPKWVNLSGNSYCDVVSEEPKKPNNKRKIFIPKITLLSENNEMTVMTIEEAEKLARRRDLKLVKVVDVETRVDRPVYRLMKIQDFLKEEAKTKAAAKDAREKAIKEDKTIAISGKIADNDLHTKIKSIHKMLRKRYGVRVVIAADGNVEKAKTVRDTVIESCKEIAKVVTKNDSAFNAKVTLRPILDKINQDKKKEDNDSEEEDSH</sequence>
<keyword evidence="3" id="KW-0648">Protein biosynthesis</keyword>
<dbReference type="GO" id="GO:0070124">
    <property type="term" value="P:mitochondrial translational initiation"/>
    <property type="evidence" value="ECO:0007669"/>
    <property type="project" value="TreeGrafter"/>
</dbReference>
<dbReference type="InterPro" id="IPR036787">
    <property type="entry name" value="T_IF-3_N_sf"/>
</dbReference>
<dbReference type="Pfam" id="PF05198">
    <property type="entry name" value="IF3_N"/>
    <property type="match status" value="1"/>
</dbReference>
<reference evidence="6" key="1">
    <citation type="submission" date="2015-01" db="EMBL/GenBank/DDBJ databases">
        <title>Transcriptome Assembly of Fopius arisanus.</title>
        <authorList>
            <person name="Geib S."/>
        </authorList>
    </citation>
    <scope>NUCLEOTIDE SEQUENCE</scope>
</reference>
<dbReference type="SUPFAM" id="SSF55200">
    <property type="entry name" value="Translation initiation factor IF3, C-terminal domain"/>
    <property type="match status" value="1"/>
</dbReference>
<dbReference type="AlphaFoldDB" id="A0A0C9RDF6"/>
<dbReference type="Proteomes" id="UP000694866">
    <property type="component" value="Unplaced"/>
</dbReference>
<feature type="compositionally biased region" description="Basic and acidic residues" evidence="4">
    <location>
        <begin position="222"/>
        <end position="232"/>
    </location>
</feature>
<evidence type="ECO:0000259" key="5">
    <source>
        <dbReference type="Pfam" id="PF05198"/>
    </source>
</evidence>
<dbReference type="KEGG" id="fas:105264911"/>
<dbReference type="InterPro" id="IPR001288">
    <property type="entry name" value="Translation_initiation_fac_3"/>
</dbReference>
<reference evidence="8" key="2">
    <citation type="submission" date="2025-04" db="UniProtKB">
        <authorList>
            <consortium name="RefSeq"/>
        </authorList>
    </citation>
    <scope>IDENTIFICATION</scope>
    <source>
        <strain evidence="8">USDA-PBARC FA_bdor</strain>
        <tissue evidence="8">Whole organism</tissue>
    </source>
</reference>
<evidence type="ECO:0000313" key="6">
    <source>
        <dbReference type="EMBL" id="JAG74763.1"/>
    </source>
</evidence>
<dbReference type="RefSeq" id="XP_011300422.1">
    <property type="nucleotide sequence ID" value="XM_011302120.1"/>
</dbReference>
<name>A0A0C9RDF6_9HYME</name>
<keyword evidence="7" id="KW-1185">Reference proteome</keyword>
<dbReference type="GO" id="GO:0043022">
    <property type="term" value="F:ribosome binding"/>
    <property type="evidence" value="ECO:0007669"/>
    <property type="project" value="TreeGrafter"/>
</dbReference>
<comment type="similarity">
    <text evidence="1">Belongs to the IF-3 family.</text>
</comment>
<feature type="domain" description="Translation initiation factor 3 N-terminal" evidence="5">
    <location>
        <begin position="62"/>
        <end position="129"/>
    </location>
</feature>
<feature type="region of interest" description="Disordered" evidence="4">
    <location>
        <begin position="222"/>
        <end position="241"/>
    </location>
</feature>
<dbReference type="PANTHER" id="PTHR10938:SF0">
    <property type="entry name" value="TRANSLATION INITIATION FACTOR IF-3, MITOCHONDRIAL"/>
    <property type="match status" value="1"/>
</dbReference>
<evidence type="ECO:0000313" key="8">
    <source>
        <dbReference type="RefSeq" id="XP_011300422.1"/>
    </source>
</evidence>
<evidence type="ECO:0000313" key="7">
    <source>
        <dbReference type="Proteomes" id="UP000694866"/>
    </source>
</evidence>
<dbReference type="GO" id="GO:0003743">
    <property type="term" value="F:translation initiation factor activity"/>
    <property type="evidence" value="ECO:0007669"/>
    <property type="project" value="UniProtKB-KW"/>
</dbReference>
<proteinExistence type="inferred from homology"/>
<accession>A0A0C9RDF6</accession>
<dbReference type="GO" id="GO:0032790">
    <property type="term" value="P:ribosome disassembly"/>
    <property type="evidence" value="ECO:0007669"/>
    <property type="project" value="TreeGrafter"/>
</dbReference>
<keyword evidence="2" id="KW-0396">Initiation factor</keyword>
<dbReference type="InterPro" id="IPR036788">
    <property type="entry name" value="T_IF-3_C_sf"/>
</dbReference>
<dbReference type="Gene3D" id="3.30.110.10">
    <property type="entry name" value="Translation initiation factor 3 (IF-3), C-terminal domain"/>
    <property type="match status" value="1"/>
</dbReference>
<evidence type="ECO:0000256" key="4">
    <source>
        <dbReference type="SAM" id="MobiDB-lite"/>
    </source>
</evidence>
<dbReference type="EMBL" id="GBYB01004996">
    <property type="protein sequence ID" value="JAG74763.1"/>
    <property type="molecule type" value="Transcribed_RNA"/>
</dbReference>
<protein>
    <submittedName>
        <fullName evidence="6">InfC protein</fullName>
    </submittedName>
    <submittedName>
        <fullName evidence="8">Uncharacterized protein mIF3</fullName>
    </submittedName>
</protein>
<dbReference type="Gene3D" id="3.10.20.80">
    <property type="entry name" value="Translation initiation factor 3 (IF-3), N-terminal domain"/>
    <property type="match status" value="1"/>
</dbReference>
<evidence type="ECO:0000256" key="2">
    <source>
        <dbReference type="ARBA" id="ARBA00022540"/>
    </source>
</evidence>
<evidence type="ECO:0000256" key="3">
    <source>
        <dbReference type="ARBA" id="ARBA00022917"/>
    </source>
</evidence>
<gene>
    <name evidence="6" type="primary">infC</name>
    <name evidence="8" type="synonym">mIF3</name>
    <name evidence="6" type="ORF">g.39483</name>
</gene>
<evidence type="ECO:0000256" key="1">
    <source>
        <dbReference type="ARBA" id="ARBA00005439"/>
    </source>
</evidence>
<dbReference type="InterPro" id="IPR019814">
    <property type="entry name" value="Translation_initiation_fac_3_N"/>
</dbReference>
<accession>A0A9R1T026</accession>